<feature type="region of interest" description="Disordered" evidence="2">
    <location>
        <begin position="296"/>
        <end position="426"/>
    </location>
</feature>
<dbReference type="GO" id="GO:0005096">
    <property type="term" value="F:GTPase activator activity"/>
    <property type="evidence" value="ECO:0000318"/>
    <property type="project" value="GO_Central"/>
</dbReference>
<gene>
    <name evidence="4 6 7" type="primary">arhgap30</name>
</gene>
<feature type="compositionally biased region" description="Basic and acidic residues" evidence="2">
    <location>
        <begin position="300"/>
        <end position="321"/>
    </location>
</feature>
<dbReference type="Proteomes" id="UP000008143">
    <property type="component" value="Chromosome 8"/>
</dbReference>
<evidence type="ECO:0000313" key="4">
    <source>
        <dbReference type="Ensembl" id="ENSXETP00000041610"/>
    </source>
</evidence>
<dbReference type="InterPro" id="IPR051576">
    <property type="entry name" value="PX-Rho_GAP"/>
</dbReference>
<evidence type="ECO:0000256" key="2">
    <source>
        <dbReference type="SAM" id="MobiDB-lite"/>
    </source>
</evidence>
<evidence type="ECO:0000313" key="7">
    <source>
        <dbReference type="Xenbase" id="XB-GENE-5915753"/>
    </source>
</evidence>
<accession>F6W1X3</accession>
<protein>
    <submittedName>
        <fullName evidence="4 6">Rho GTPase-activating protein 30</fullName>
    </submittedName>
</protein>
<feature type="compositionally biased region" description="Basic and acidic residues" evidence="2">
    <location>
        <begin position="1421"/>
        <end position="1431"/>
    </location>
</feature>
<dbReference type="CTD" id="257106"/>
<dbReference type="Bgee" id="ENSXETG00000019195">
    <property type="expression patterns" value="Expressed in liver and 8 other cell types or tissues"/>
</dbReference>
<feature type="compositionally biased region" description="Polar residues" evidence="2">
    <location>
        <begin position="602"/>
        <end position="618"/>
    </location>
</feature>
<feature type="region of interest" description="Disordered" evidence="2">
    <location>
        <begin position="781"/>
        <end position="813"/>
    </location>
</feature>
<dbReference type="HOGENOM" id="CLU_255042_0_0_1"/>
<dbReference type="Xenbase" id="XB-GENE-5915753">
    <property type="gene designation" value="arhgap30"/>
</dbReference>
<sequence>MSLAMKARQKVRKKTTKDKTFGCDLLEHLSISGLEVPQVLRSCTDFVEEHGVVDGIYRLCGIASNVHKLRQEFDMERQPDLSKDTYLQDVHCVSSLCKAYFRELPNPLLTYQLYDKFADAVAIQLEEQRLIKIKEVLKELPLPHYRTLEYLMRHLLRMASFSSQTNMHARNLAIVWAPNLLRSKDIESSGFNGTAAFMEVRIQSIVVEFILTHVEQLFGDMPLAGGEHCSITKLNSPSCVREDYFRSLTYNIPRSALNQGDGPPQMRPYHTIIEFSDHKRKGSLKAKKWKSIFNLGRSNNDSKRKAHKQDEKDSEKTEKMSLRPAKSMDSLSSVPYASEAMDSDRGLMGNKSPKRLVPLRRESFGANSKPGQDYTISGELSIPLETSHQKDYEEESKSEPTTPKPGRSSIVASPQGRSPKSAQNRAEKCLGVHISEPFSVTLPRHITSNLSRLTRVMECPSLKYPVLYGSSEKISSQEESPPQAMLVPPSTGTQWSNAEQSAMLHDGPVVSEVKLGSLPDVSLSMESDGGLDLNQVKSSANSDRSPVPMQEQSGHRDSELSSEKDQVDPSMEPQHANGKGSPFETTDKLKPDTEKKRISLEVQDTFSFLDNQDTTPESSALDGDGAEEGLPGYHDGWVPGDEELRSAYMTDMITSCMQQREEFSVEPPPEDLSTEDDEDMYSMAAECADTLEDLRHIDDYSDDIYLSAYDDLSPLARELETMYVVEQDSPANKTVLGESSSRNLPGNSNHEVNTETQLELEPPEMQGTINVYLSTEALQDSMGDPSVQDGGSHIPETNATSGRDEPKQDLQQCEGSTEHILKSEDVLQDSLRKARLHLLTLGLDVTQDIQVLKPVPCLDIKTLVLDIQQGHSNYLECSTECDSTRAHNMPLTEWVPPILEHVLLTDTPALEHVLLTDAPASEHVLLTDTPASEHVLLTDSPSLEHVLLTDTPASEHVLLTDTPASEHVLLTDTPASEHVLLTDSPSLEHVLLTDVPASEHVLLTDTPASEYVLLTDTPDSEHVLLTDSPSLEHVLLTDVPASENVLLTDAPASEHVLLTNVPASEHVLLTDVPASEHVLLTNVPASEHVLLTDTPASGHVLLTDSPSLEHVLLTDVPASEHVLLTNVPASEYVLLTDTPASGHVLLKDSPSLEHVLLTDTPASYTVDSVQQDEVADHKQNKDLPTCSAQDTGVSMQVTLSEKTNKLIPAVFPDGSVSMKLASAPQKIHQVKSVPVVPPKPQFAKLPPALKSKIHISPANNISKDTESHKSDSVASVEMGNPCSESSQSQKRSSWRSGASVSFDTAVAQARERQMSQYPIRRMQTYCVGESHHVLDNPKEDASLHRQKLAQKPGGSRPHSCVLALNSLEVASKVNSTDEKPKSSHLLQECRCAMRQDTAGARNRRSMPRLAKQTSTEEPSETCEKPQRRSLL</sequence>
<dbReference type="GO" id="GO:0007264">
    <property type="term" value="P:small GTPase-mediated signal transduction"/>
    <property type="evidence" value="ECO:0000318"/>
    <property type="project" value="GO_Central"/>
</dbReference>
<evidence type="ECO:0000256" key="1">
    <source>
        <dbReference type="ARBA" id="ARBA00022468"/>
    </source>
</evidence>
<feature type="region of interest" description="Disordered" evidence="2">
    <location>
        <begin position="1396"/>
        <end position="1431"/>
    </location>
</feature>
<feature type="compositionally biased region" description="Basic and acidic residues" evidence="2">
    <location>
        <begin position="585"/>
        <end position="599"/>
    </location>
</feature>
<dbReference type="AGR" id="Xenbase:XB-GENE-5915753"/>
<dbReference type="CDD" id="cd04384">
    <property type="entry name" value="RhoGAP_CdGAP"/>
    <property type="match status" value="1"/>
</dbReference>
<dbReference type="SMART" id="SM00324">
    <property type="entry name" value="RhoGAP"/>
    <property type="match status" value="1"/>
</dbReference>
<dbReference type="PROSITE" id="PS50238">
    <property type="entry name" value="RHOGAP"/>
    <property type="match status" value="1"/>
</dbReference>
<dbReference type="InterPro" id="IPR008936">
    <property type="entry name" value="Rho_GTPase_activation_prot"/>
</dbReference>
<feature type="compositionally biased region" description="Basic and acidic residues" evidence="2">
    <location>
        <begin position="387"/>
        <end position="398"/>
    </location>
</feature>
<feature type="compositionally biased region" description="Low complexity" evidence="2">
    <location>
        <begin position="1283"/>
        <end position="1296"/>
    </location>
</feature>
<dbReference type="OrthoDB" id="79452at2759"/>
<dbReference type="RefSeq" id="XP_031747713.1">
    <property type="nucleotide sequence ID" value="XM_031891853.1"/>
</dbReference>
<dbReference type="Reactome" id="R-XTR-9013149">
    <property type="pathway name" value="RAC1 GTPase cycle"/>
</dbReference>
<evidence type="ECO:0000313" key="5">
    <source>
        <dbReference type="Proteomes" id="UP000008143"/>
    </source>
</evidence>
<dbReference type="GeneID" id="100496292"/>
<feature type="region of interest" description="Disordered" evidence="2">
    <location>
        <begin position="735"/>
        <end position="755"/>
    </location>
</feature>
<organism evidence="4">
    <name type="scientific">Xenopus tropicalis</name>
    <name type="common">Western clawed frog</name>
    <name type="synonym">Silurana tropicalis</name>
    <dbReference type="NCBI Taxonomy" id="8364"/>
    <lineage>
        <taxon>Eukaryota</taxon>
        <taxon>Metazoa</taxon>
        <taxon>Chordata</taxon>
        <taxon>Craniata</taxon>
        <taxon>Vertebrata</taxon>
        <taxon>Euteleostomi</taxon>
        <taxon>Amphibia</taxon>
        <taxon>Batrachia</taxon>
        <taxon>Anura</taxon>
        <taxon>Pipoidea</taxon>
        <taxon>Pipidae</taxon>
        <taxon>Xenopodinae</taxon>
        <taxon>Xenopus</taxon>
        <taxon>Silurana</taxon>
    </lineage>
</organism>
<dbReference type="InterPro" id="IPR000198">
    <property type="entry name" value="RhoGAP_dom"/>
</dbReference>
<dbReference type="KEGG" id="xtr:100496292"/>
<dbReference type="PANTHER" id="PTHR15729">
    <property type="entry name" value="CDC42 GTPASE-ACTIVATING PROTEIN"/>
    <property type="match status" value="1"/>
</dbReference>
<keyword evidence="1" id="KW-0343">GTPase activation</keyword>
<reference evidence="4" key="1">
    <citation type="journal article" date="2010" name="Science">
        <title>The genome of the Western clawed frog Xenopus tropicalis.</title>
        <authorList>
            <person name="Hellsten U."/>
            <person name="Harland R.M."/>
            <person name="Gilchrist M.J."/>
            <person name="Hendrix D."/>
            <person name="Jurka J."/>
            <person name="Kapitonov V."/>
            <person name="Ovcharenko I."/>
            <person name="Putnam N.H."/>
            <person name="Shu S."/>
            <person name="Taher L."/>
            <person name="Blitz I.L."/>
            <person name="Blumberg B."/>
            <person name="Dichmann D.S."/>
            <person name="Dubchak I."/>
            <person name="Amaya E."/>
            <person name="Detter J.C."/>
            <person name="Fletcher R."/>
            <person name="Gerhard D.S."/>
            <person name="Goodstein D."/>
            <person name="Graves T."/>
            <person name="Grigoriev I.V."/>
            <person name="Grimwood J."/>
            <person name="Kawashima T."/>
            <person name="Lindquist E."/>
            <person name="Lucas S.M."/>
            <person name="Mead P.E."/>
            <person name="Mitros T."/>
            <person name="Ogino H."/>
            <person name="Ohta Y."/>
            <person name="Poliakov A.V."/>
            <person name="Pollet N."/>
            <person name="Robert J."/>
            <person name="Salamov A."/>
            <person name="Sater A.K."/>
            <person name="Schmutz J."/>
            <person name="Terry A."/>
            <person name="Vize P.D."/>
            <person name="Warren W.C."/>
            <person name="Wells D."/>
            <person name="Wills A."/>
            <person name="Wilson R.K."/>
            <person name="Zimmerman L.B."/>
            <person name="Zorn A.M."/>
            <person name="Grainger R."/>
            <person name="Grammer T."/>
            <person name="Khokha M.K."/>
            <person name="Richardson P.M."/>
            <person name="Rokhsar D.S."/>
        </authorList>
    </citation>
    <scope>NUCLEOTIDE SEQUENCE [LARGE SCALE GENOMIC DNA]</scope>
    <source>
        <strain evidence="4">Nigerian</strain>
    </source>
</reference>
<keyword evidence="5" id="KW-1185">Reference proteome</keyword>
<feature type="compositionally biased region" description="Polar residues" evidence="2">
    <location>
        <begin position="410"/>
        <end position="424"/>
    </location>
</feature>
<dbReference type="SUPFAM" id="SSF48350">
    <property type="entry name" value="GTPase activation domain, GAP"/>
    <property type="match status" value="1"/>
</dbReference>
<evidence type="ECO:0000313" key="6">
    <source>
        <dbReference type="RefSeq" id="XP_031747713.1"/>
    </source>
</evidence>
<reference evidence="4" key="2">
    <citation type="submission" date="2011-06" db="UniProtKB">
        <authorList>
            <consortium name="Ensembl"/>
        </authorList>
    </citation>
    <scope>IDENTIFICATION</scope>
</reference>
<dbReference type="Reactome" id="R-XTR-8980692">
    <property type="pathway name" value="RHOA GTPase cycle"/>
</dbReference>
<dbReference type="Gene3D" id="1.10.555.10">
    <property type="entry name" value="Rho GTPase activation protein"/>
    <property type="match status" value="1"/>
</dbReference>
<feature type="domain" description="Rho-GAP" evidence="3">
    <location>
        <begin position="23"/>
        <end position="218"/>
    </location>
</feature>
<dbReference type="GeneTree" id="ENSGT00940000161411"/>
<evidence type="ECO:0000259" key="3">
    <source>
        <dbReference type="PROSITE" id="PS50238"/>
    </source>
</evidence>
<dbReference type="OMA" id="CVGESHH"/>
<dbReference type="eggNOG" id="KOG1449">
    <property type="taxonomic scope" value="Eukaryota"/>
</dbReference>
<feature type="region of interest" description="Disordered" evidence="2">
    <location>
        <begin position="1256"/>
        <end position="1296"/>
    </location>
</feature>
<dbReference type="PANTHER" id="PTHR15729:SF12">
    <property type="entry name" value="RHO GTPASE-ACTIVATING PROTEIN 30"/>
    <property type="match status" value="1"/>
</dbReference>
<feature type="compositionally biased region" description="Polar residues" evidence="2">
    <location>
        <begin position="535"/>
        <end position="544"/>
    </location>
</feature>
<feature type="region of interest" description="Disordered" evidence="2">
    <location>
        <begin position="473"/>
        <end position="495"/>
    </location>
</feature>
<dbReference type="FunFam" id="1.10.555.10:FF:000002">
    <property type="entry name" value="rho GTPase-activating protein 32 isoform X1"/>
    <property type="match status" value="1"/>
</dbReference>
<feature type="compositionally biased region" description="Basic and acidic residues" evidence="2">
    <location>
        <begin position="553"/>
        <end position="567"/>
    </location>
</feature>
<name>F6W1X3_XENTR</name>
<dbReference type="Reactome" id="R-XTR-9013420">
    <property type="pathway name" value="RHOU GTPase cycle"/>
</dbReference>
<dbReference type="Pfam" id="PF00620">
    <property type="entry name" value="RhoGAP"/>
    <property type="match status" value="1"/>
</dbReference>
<feature type="region of interest" description="Disordered" evidence="2">
    <location>
        <begin position="526"/>
        <end position="627"/>
    </location>
</feature>
<proteinExistence type="predicted"/>
<reference evidence="6" key="3">
    <citation type="submission" date="2025-04" db="UniProtKB">
        <authorList>
            <consortium name="RefSeq"/>
        </authorList>
    </citation>
    <scope>IDENTIFICATION</scope>
    <source>
        <strain evidence="6">Nigerian</strain>
        <tissue evidence="6">Liver and blood</tissue>
    </source>
</reference>
<dbReference type="Reactome" id="R-XTR-9013148">
    <property type="pathway name" value="CDC42 GTPase cycle"/>
</dbReference>
<dbReference type="Ensembl" id="ENSXETT00000041610">
    <property type="protein sequence ID" value="ENSXETP00000041610"/>
    <property type="gene ID" value="ENSXETG00000019195"/>
</dbReference>